<dbReference type="NCBIfam" id="TIGR01494">
    <property type="entry name" value="ATPase_P-type"/>
    <property type="match status" value="1"/>
</dbReference>
<dbReference type="SUPFAM" id="SSF81653">
    <property type="entry name" value="Calcium ATPase, transduction domain A"/>
    <property type="match status" value="1"/>
</dbReference>
<dbReference type="SUPFAM" id="SSF81665">
    <property type="entry name" value="Calcium ATPase, transmembrane domain M"/>
    <property type="match status" value="1"/>
</dbReference>
<evidence type="ECO:0000256" key="7">
    <source>
        <dbReference type="ARBA" id="ARBA00022989"/>
    </source>
</evidence>
<sequence>MTRLPGVEKAELNFGAAKLAVLGKVDPRLVVEESKNHGVAATMEGAPETKVFGRVFISAASGLLLLAGWAFDTFIQLPVAATGLYLAAMLSGGFATARKALLSLRRLDFNMNVLMTVAVAGAAAIGEWREGAVVAFLYSVSEALESFTIDRARQSIRSLMEIAPKTARVRRDGREEELPVEEIRPGDVLIVRPGEKIAMDGKVLSGYSAVNQAAITGESIPVEKTAGDEVFAGTLNQHGVLEVEVTRLVNDTTIAKIINMVEEAQAQRAPSQAFVDKFAKYYTPAVIALAAGIITFPPLFSGQPWYPWIYRGLALLVVACPCALVVSTPVAIVSAIGNAARNGVLIKGGVYLEEAGALSVVAFDKTGTLTKGAPEVTDIITVKNVSERELLKAAASVEKMSEHPLARAIVHKAAEEGIGLEAVSNFEALVGKGARADLNGREVVVGSPRLLEENKADLSSLQGALSRIQSEGKTAVLVGVDGEPAGVLAVADNVRQASAYTVWRLKAMGIKRTVMLTGDNAATAGAIAKKVGVDEFMAELLPQDKVAAVNRLLKKYGKVAMVGDGVNDAPALATATVGIAMGGAGTDIALETADIVLMADDLCKLPFAVGLSRAALRVIKQNISFSVIVKLAAVLLVFPGWLTLWLAILADMGASVLVTLNGIRLMGIKPEKQANEK</sequence>
<dbReference type="Gene3D" id="3.40.1110.10">
    <property type="entry name" value="Calcium-transporting ATPase, cytoplasmic domain N"/>
    <property type="match status" value="1"/>
</dbReference>
<dbReference type="NCBIfam" id="TIGR01511">
    <property type="entry name" value="ATPase-IB1_Cu"/>
    <property type="match status" value="1"/>
</dbReference>
<dbReference type="InterPro" id="IPR008250">
    <property type="entry name" value="ATPase_P-typ_transduc_dom_A_sf"/>
</dbReference>
<protein>
    <recommendedName>
        <fullName evidence="9">Cd(2+)-exporting ATPase</fullName>
        <ecNumber evidence="9">7.2.2.21</ecNumber>
    </recommendedName>
</protein>
<dbReference type="GO" id="GO:0016887">
    <property type="term" value="F:ATP hydrolysis activity"/>
    <property type="evidence" value="ECO:0007669"/>
    <property type="project" value="InterPro"/>
</dbReference>
<dbReference type="InterPro" id="IPR044492">
    <property type="entry name" value="P_typ_ATPase_HD_dom"/>
</dbReference>
<feature type="transmembrane region" description="Helical" evidence="11">
    <location>
        <begin position="77"/>
        <end position="97"/>
    </location>
</feature>
<dbReference type="EC" id="7.2.2.21" evidence="9"/>
<keyword evidence="3" id="KW-0104">Cadmium</keyword>
<dbReference type="FunFam" id="2.70.150.10:FF:000002">
    <property type="entry name" value="Copper-transporting ATPase 1, putative"/>
    <property type="match status" value="1"/>
</dbReference>
<reference evidence="14" key="1">
    <citation type="journal article" date="2008" name="Genome Res.">
        <title>The genome of Pelotomaculum thermopropionicum reveals niche-associated evolution in anaerobic microbiota.</title>
        <authorList>
            <person name="Kosaka T."/>
            <person name="Kato S."/>
            <person name="Shimoyama T."/>
            <person name="Ishii S."/>
            <person name="Abe T."/>
            <person name="Watanabe K."/>
        </authorList>
    </citation>
    <scope>NUCLEOTIDE SEQUENCE [LARGE SCALE GENOMIC DNA]</scope>
    <source>
        <strain evidence="14">DSM 13744 / JCM 10971 / SI</strain>
    </source>
</reference>
<evidence type="ECO:0000256" key="6">
    <source>
        <dbReference type="ARBA" id="ARBA00022967"/>
    </source>
</evidence>
<evidence type="ECO:0000256" key="1">
    <source>
        <dbReference type="ARBA" id="ARBA00004651"/>
    </source>
</evidence>
<dbReference type="SFLD" id="SFLDS00003">
    <property type="entry name" value="Haloacid_Dehalogenase"/>
    <property type="match status" value="1"/>
</dbReference>
<dbReference type="InterPro" id="IPR059000">
    <property type="entry name" value="ATPase_P-type_domA"/>
</dbReference>
<dbReference type="PRINTS" id="PR00941">
    <property type="entry name" value="CDATPASE"/>
</dbReference>
<dbReference type="AlphaFoldDB" id="A5D5Q9"/>
<dbReference type="Pfam" id="PF00122">
    <property type="entry name" value="E1-E2_ATPase"/>
    <property type="match status" value="1"/>
</dbReference>
<dbReference type="InterPro" id="IPR051014">
    <property type="entry name" value="Cation_Transport_ATPase_IB"/>
</dbReference>
<dbReference type="Proteomes" id="UP000006556">
    <property type="component" value="Chromosome"/>
</dbReference>
<keyword evidence="11" id="KW-0547">Nucleotide-binding</keyword>
<dbReference type="InterPro" id="IPR023214">
    <property type="entry name" value="HAD_sf"/>
</dbReference>
<keyword evidence="4 11" id="KW-0812">Transmembrane</keyword>
<evidence type="ECO:0000256" key="5">
    <source>
        <dbReference type="ARBA" id="ARBA00022723"/>
    </source>
</evidence>
<comment type="catalytic activity">
    <reaction evidence="10">
        <text>Cd(2+)(in) + ATP + H2O = Cd(2+)(out) + ADP + phosphate + H(+)</text>
        <dbReference type="Rhea" id="RHEA:12132"/>
        <dbReference type="ChEBI" id="CHEBI:15377"/>
        <dbReference type="ChEBI" id="CHEBI:15378"/>
        <dbReference type="ChEBI" id="CHEBI:30616"/>
        <dbReference type="ChEBI" id="CHEBI:43474"/>
        <dbReference type="ChEBI" id="CHEBI:48775"/>
        <dbReference type="ChEBI" id="CHEBI:456216"/>
        <dbReference type="EC" id="7.2.2.21"/>
    </reaction>
</comment>
<comment type="similarity">
    <text evidence="2 11">Belongs to the cation transport ATPase (P-type) (TC 3.A.3) family. Type IB subfamily.</text>
</comment>
<dbReference type="Pfam" id="PF00702">
    <property type="entry name" value="Hydrolase"/>
    <property type="match status" value="1"/>
</dbReference>
<keyword evidence="11" id="KW-1003">Cell membrane</keyword>
<keyword evidence="8 11" id="KW-0472">Membrane</keyword>
<evidence type="ECO:0000256" key="2">
    <source>
        <dbReference type="ARBA" id="ARBA00006024"/>
    </source>
</evidence>
<evidence type="ECO:0000256" key="8">
    <source>
        <dbReference type="ARBA" id="ARBA00023136"/>
    </source>
</evidence>
<evidence type="ECO:0000313" key="13">
    <source>
        <dbReference type="EMBL" id="BAF58414.1"/>
    </source>
</evidence>
<evidence type="ECO:0000256" key="4">
    <source>
        <dbReference type="ARBA" id="ARBA00022692"/>
    </source>
</evidence>
<dbReference type="InterPro" id="IPR001757">
    <property type="entry name" value="P_typ_ATPase"/>
</dbReference>
<dbReference type="NCBIfam" id="TIGR01512">
    <property type="entry name" value="ATPase-IB2_Cd"/>
    <property type="match status" value="1"/>
</dbReference>
<evidence type="ECO:0000256" key="9">
    <source>
        <dbReference type="ARBA" id="ARBA00039103"/>
    </source>
</evidence>
<dbReference type="InterPro" id="IPR018303">
    <property type="entry name" value="ATPase_P-typ_P_site"/>
</dbReference>
<dbReference type="PROSITE" id="PS01229">
    <property type="entry name" value="COF_2"/>
    <property type="match status" value="1"/>
</dbReference>
<keyword evidence="7 11" id="KW-1133">Transmembrane helix</keyword>
<dbReference type="NCBIfam" id="TIGR01525">
    <property type="entry name" value="ATPase-IB_hvy"/>
    <property type="match status" value="1"/>
</dbReference>
<dbReference type="KEGG" id="pth:PTH_0233"/>
<accession>A5D5Q9</accession>
<name>A5D5Q9_PELTS</name>
<evidence type="ECO:0000256" key="3">
    <source>
        <dbReference type="ARBA" id="ARBA00022539"/>
    </source>
</evidence>
<comment type="subcellular location">
    <subcellularLocation>
        <location evidence="1">Cell membrane</location>
        <topology evidence="1">Multi-pass membrane protein</topology>
    </subcellularLocation>
</comment>
<keyword evidence="6" id="KW-1278">Translocase</keyword>
<dbReference type="EMBL" id="AP009389">
    <property type="protein sequence ID" value="BAF58414.1"/>
    <property type="molecule type" value="Genomic_DNA"/>
</dbReference>
<evidence type="ECO:0000259" key="12">
    <source>
        <dbReference type="Pfam" id="PF00122"/>
    </source>
</evidence>
<feature type="transmembrane region" description="Helical" evidence="11">
    <location>
        <begin position="51"/>
        <end position="71"/>
    </location>
</feature>
<dbReference type="GO" id="GO:0008551">
    <property type="term" value="F:P-type cadmium transporter activity"/>
    <property type="evidence" value="ECO:0007669"/>
    <property type="project" value="UniProtKB-EC"/>
</dbReference>
<dbReference type="GO" id="GO:0046872">
    <property type="term" value="F:metal ion binding"/>
    <property type="evidence" value="ECO:0007669"/>
    <property type="project" value="UniProtKB-KW"/>
</dbReference>
<keyword evidence="14" id="KW-1185">Reference proteome</keyword>
<dbReference type="SUPFAM" id="SSF56784">
    <property type="entry name" value="HAD-like"/>
    <property type="match status" value="1"/>
</dbReference>
<dbReference type="PROSITE" id="PS00154">
    <property type="entry name" value="ATPASE_E1_E2"/>
    <property type="match status" value="1"/>
</dbReference>
<feature type="domain" description="P-type ATPase A" evidence="12">
    <location>
        <begin position="162"/>
        <end position="262"/>
    </location>
</feature>
<dbReference type="Gene3D" id="2.70.150.10">
    <property type="entry name" value="Calcium-transporting ATPase, cytoplasmic transduction domain A"/>
    <property type="match status" value="1"/>
</dbReference>
<dbReference type="PRINTS" id="PR00119">
    <property type="entry name" value="CATATPASE"/>
</dbReference>
<dbReference type="InterPro" id="IPR023298">
    <property type="entry name" value="ATPase_P-typ_TM_dom_sf"/>
</dbReference>
<organism evidence="13 14">
    <name type="scientific">Pelotomaculum thermopropionicum (strain DSM 13744 / JCM 10971 / SI)</name>
    <dbReference type="NCBI Taxonomy" id="370438"/>
    <lineage>
        <taxon>Bacteria</taxon>
        <taxon>Bacillati</taxon>
        <taxon>Bacillota</taxon>
        <taxon>Clostridia</taxon>
        <taxon>Eubacteriales</taxon>
        <taxon>Desulfotomaculaceae</taxon>
        <taxon>Pelotomaculum</taxon>
    </lineage>
</organism>
<feature type="transmembrane region" description="Helical" evidence="11">
    <location>
        <begin position="281"/>
        <end position="300"/>
    </location>
</feature>
<dbReference type="PANTHER" id="PTHR48085">
    <property type="entry name" value="CADMIUM/ZINC-TRANSPORTING ATPASE HMA2-RELATED"/>
    <property type="match status" value="1"/>
</dbReference>
<dbReference type="HOGENOM" id="CLU_001771_6_4_9"/>
<keyword evidence="5 11" id="KW-0479">Metal-binding</keyword>
<dbReference type="PANTHER" id="PTHR48085:SF5">
    <property type="entry name" value="CADMIUM_ZINC-TRANSPORTING ATPASE HMA4-RELATED"/>
    <property type="match status" value="1"/>
</dbReference>
<dbReference type="InterPro" id="IPR036412">
    <property type="entry name" value="HAD-like_sf"/>
</dbReference>
<gene>
    <name evidence="13" type="primary">ZntA</name>
    <name evidence="13" type="ordered locus">PTH_0233</name>
</gene>
<dbReference type="InterPro" id="IPR023299">
    <property type="entry name" value="ATPase_P-typ_cyto_dom_N"/>
</dbReference>
<evidence type="ECO:0000256" key="10">
    <source>
        <dbReference type="ARBA" id="ARBA00049338"/>
    </source>
</evidence>
<dbReference type="SFLD" id="SFLDF00027">
    <property type="entry name" value="p-type_atpase"/>
    <property type="match status" value="1"/>
</dbReference>
<feature type="transmembrane region" description="Helical" evidence="11">
    <location>
        <begin position="312"/>
        <end position="337"/>
    </location>
</feature>
<dbReference type="InterPro" id="IPR027256">
    <property type="entry name" value="P-typ_ATPase_IB"/>
</dbReference>
<proteinExistence type="inferred from homology"/>
<dbReference type="GO" id="GO:0005886">
    <property type="term" value="C:plasma membrane"/>
    <property type="evidence" value="ECO:0007669"/>
    <property type="project" value="UniProtKB-SubCell"/>
</dbReference>
<evidence type="ECO:0000313" key="14">
    <source>
        <dbReference type="Proteomes" id="UP000006556"/>
    </source>
</evidence>
<feature type="transmembrane region" description="Helical" evidence="11">
    <location>
        <begin position="622"/>
        <end position="638"/>
    </location>
</feature>
<dbReference type="eggNOG" id="COG2217">
    <property type="taxonomic scope" value="Bacteria"/>
</dbReference>
<dbReference type="Gene3D" id="3.40.50.1000">
    <property type="entry name" value="HAD superfamily/HAD-like"/>
    <property type="match status" value="1"/>
</dbReference>
<dbReference type="GO" id="GO:0005524">
    <property type="term" value="F:ATP binding"/>
    <property type="evidence" value="ECO:0007669"/>
    <property type="project" value="UniProtKB-UniRule"/>
</dbReference>
<keyword evidence="11" id="KW-0067">ATP-binding</keyword>
<dbReference type="SFLD" id="SFLDG00002">
    <property type="entry name" value="C1.7:_P-type_atpase_like"/>
    <property type="match status" value="1"/>
</dbReference>
<dbReference type="STRING" id="370438.PTH_0233"/>
<evidence type="ECO:0000256" key="11">
    <source>
        <dbReference type="RuleBase" id="RU362081"/>
    </source>
</evidence>